<feature type="domain" description="ABC3 transporter permease C-terminal" evidence="7">
    <location>
        <begin position="276"/>
        <end position="398"/>
    </location>
</feature>
<dbReference type="EMBL" id="JPIU01000037">
    <property type="protein sequence ID" value="KIO45789.1"/>
    <property type="molecule type" value="Genomic_DNA"/>
</dbReference>
<accession>A0A0C3RII7</accession>
<gene>
    <name evidence="9" type="ORF">BA92_04870</name>
</gene>
<protein>
    <recommendedName>
        <fullName evidence="11">ABC transporter permease</fullName>
    </recommendedName>
</protein>
<dbReference type="InterPro" id="IPR050250">
    <property type="entry name" value="Macrolide_Exporter_MacB"/>
</dbReference>
<dbReference type="AlphaFoldDB" id="A0A0C3RII7"/>
<dbReference type="PANTHER" id="PTHR30572">
    <property type="entry name" value="MEMBRANE COMPONENT OF TRANSPORTER-RELATED"/>
    <property type="match status" value="1"/>
</dbReference>
<evidence type="ECO:0000256" key="5">
    <source>
        <dbReference type="ARBA" id="ARBA00023136"/>
    </source>
</evidence>
<evidence type="ECO:0000313" key="9">
    <source>
        <dbReference type="EMBL" id="KIO45789.1"/>
    </source>
</evidence>
<dbReference type="InterPro" id="IPR025857">
    <property type="entry name" value="MacB_PCD"/>
</dbReference>
<keyword evidence="10" id="KW-1185">Reference proteome</keyword>
<dbReference type="GO" id="GO:0005886">
    <property type="term" value="C:plasma membrane"/>
    <property type="evidence" value="ECO:0007669"/>
    <property type="project" value="UniProtKB-SubCell"/>
</dbReference>
<feature type="domain" description="MacB-like periplasmic core" evidence="8">
    <location>
        <begin position="26"/>
        <end position="202"/>
    </location>
</feature>
<keyword evidence="3 6" id="KW-0812">Transmembrane</keyword>
<dbReference type="Pfam" id="PF02687">
    <property type="entry name" value="FtsX"/>
    <property type="match status" value="1"/>
</dbReference>
<organism evidence="9 10">
    <name type="scientific">Sanguibacteroides justesenii</name>
    <dbReference type="NCBI Taxonomy" id="1547597"/>
    <lineage>
        <taxon>Bacteria</taxon>
        <taxon>Pseudomonadati</taxon>
        <taxon>Bacteroidota</taxon>
        <taxon>Bacteroidia</taxon>
        <taxon>Bacteroidales</taxon>
        <taxon>Porphyromonadaceae</taxon>
        <taxon>Sanguibacteroides</taxon>
    </lineage>
</organism>
<evidence type="ECO:0000256" key="4">
    <source>
        <dbReference type="ARBA" id="ARBA00022989"/>
    </source>
</evidence>
<evidence type="ECO:0000313" key="10">
    <source>
        <dbReference type="Proteomes" id="UP000031980"/>
    </source>
</evidence>
<evidence type="ECO:0000259" key="8">
    <source>
        <dbReference type="Pfam" id="PF12704"/>
    </source>
</evidence>
<dbReference type="Pfam" id="PF12704">
    <property type="entry name" value="MacB_PCD"/>
    <property type="match status" value="1"/>
</dbReference>
<evidence type="ECO:0000256" key="3">
    <source>
        <dbReference type="ARBA" id="ARBA00022692"/>
    </source>
</evidence>
<evidence type="ECO:0000256" key="1">
    <source>
        <dbReference type="ARBA" id="ARBA00004651"/>
    </source>
</evidence>
<feature type="transmembrane region" description="Helical" evidence="6">
    <location>
        <begin position="317"/>
        <end position="344"/>
    </location>
</feature>
<feature type="transmembrane region" description="Helical" evidence="6">
    <location>
        <begin position="370"/>
        <end position="395"/>
    </location>
</feature>
<keyword evidence="4 6" id="KW-1133">Transmembrane helix</keyword>
<proteinExistence type="predicted"/>
<dbReference type="GO" id="GO:0022857">
    <property type="term" value="F:transmembrane transporter activity"/>
    <property type="evidence" value="ECO:0007669"/>
    <property type="project" value="TreeGrafter"/>
</dbReference>
<dbReference type="Proteomes" id="UP000031980">
    <property type="component" value="Unassembled WGS sequence"/>
</dbReference>
<evidence type="ECO:0008006" key="11">
    <source>
        <dbReference type="Google" id="ProtNLM"/>
    </source>
</evidence>
<evidence type="ECO:0000256" key="6">
    <source>
        <dbReference type="SAM" id="Phobius"/>
    </source>
</evidence>
<sequence length="408" mass="46459">MKKKITLYLKSALYNIGQNKVYALFCILGTALTFIFVTIILQFGNTFLNNTPPGVNVDRTVMVSCWKKDHQGRYLGYFTKEEIPNIMKHVKGYETYSFIQGQPLNLLINDQLKSNYINYVNHDFWNIYQFQFIEGRPFTEKELQTPVAVITESCAKLYFKNGSALNQTMEAQGITYKVIGVVKDFSFIVVNPVATIWAPYTFNHFWPNRTRSYDLYIMFPREMPESQMRKNVANAFIAYNKERNREIEIYPEDFNTVLNGRTNSKGITGMDYELYLMILLLLVIPAVNIVTLNIANTANRSEEIGIRRAMGAGKMSAFLQIMTENILLVLTGTLWGVLIVYPIFNAINSTLLTAFVCEGSILFPELNISIVLFQVLPLSIVFSFLAGGLPAYMVAQRNIAETLKGGKK</sequence>
<dbReference type="PANTHER" id="PTHR30572:SF18">
    <property type="entry name" value="ABC-TYPE MACROLIDE FAMILY EXPORT SYSTEM PERMEASE COMPONENT 2"/>
    <property type="match status" value="1"/>
</dbReference>
<reference evidence="9 10" key="1">
    <citation type="submission" date="2014-07" db="EMBL/GenBank/DDBJ databases">
        <title>Porphyromonadaceae bacterium OUH 308042 = ATCC BAA-2681 = DSM 28342 draft genome.</title>
        <authorList>
            <person name="Sydenham T.V."/>
            <person name="Hasman H."/>
            <person name="Justensen U.S."/>
        </authorList>
    </citation>
    <scope>NUCLEOTIDE SEQUENCE [LARGE SCALE GENOMIC DNA]</scope>
    <source>
        <strain evidence="9 10">OUH 308042</strain>
    </source>
</reference>
<evidence type="ECO:0000256" key="2">
    <source>
        <dbReference type="ARBA" id="ARBA00022475"/>
    </source>
</evidence>
<evidence type="ECO:0000259" key="7">
    <source>
        <dbReference type="Pfam" id="PF02687"/>
    </source>
</evidence>
<feature type="transmembrane region" description="Helical" evidence="6">
    <location>
        <begin position="274"/>
        <end position="296"/>
    </location>
</feature>
<comment type="caution">
    <text evidence="9">The sequence shown here is derived from an EMBL/GenBank/DDBJ whole genome shotgun (WGS) entry which is preliminary data.</text>
</comment>
<feature type="transmembrane region" description="Helical" evidence="6">
    <location>
        <begin position="21"/>
        <end position="43"/>
    </location>
</feature>
<dbReference type="RefSeq" id="WP_041504955.1">
    <property type="nucleotide sequence ID" value="NZ_JPIU01000037.1"/>
</dbReference>
<name>A0A0C3RII7_9PORP</name>
<keyword evidence="5 6" id="KW-0472">Membrane</keyword>
<dbReference type="InterPro" id="IPR003838">
    <property type="entry name" value="ABC3_permease_C"/>
</dbReference>
<comment type="subcellular location">
    <subcellularLocation>
        <location evidence="1">Cell membrane</location>
        <topology evidence="1">Multi-pass membrane protein</topology>
    </subcellularLocation>
</comment>
<keyword evidence="2" id="KW-1003">Cell membrane</keyword>